<dbReference type="InterPro" id="IPR043137">
    <property type="entry name" value="GGT_ssub_C"/>
</dbReference>
<organism evidence="5 6">
    <name type="scientific">Brevibacillus fluminis</name>
    <dbReference type="NCBI Taxonomy" id="511487"/>
    <lineage>
        <taxon>Bacteria</taxon>
        <taxon>Bacillati</taxon>
        <taxon>Bacillota</taxon>
        <taxon>Bacilli</taxon>
        <taxon>Bacillales</taxon>
        <taxon>Paenibacillaceae</taxon>
        <taxon>Brevibacillus</taxon>
    </lineage>
</organism>
<evidence type="ECO:0000313" key="6">
    <source>
        <dbReference type="Proteomes" id="UP000271031"/>
    </source>
</evidence>
<dbReference type="Proteomes" id="UP000271031">
    <property type="component" value="Unassembled WGS sequence"/>
</dbReference>
<dbReference type="OrthoDB" id="9781342at2"/>
<dbReference type="PRINTS" id="PR01210">
    <property type="entry name" value="GGTRANSPTASE"/>
</dbReference>
<keyword evidence="6" id="KW-1185">Reference proteome</keyword>
<keyword evidence="2" id="KW-0808">Transferase</keyword>
<evidence type="ECO:0000313" key="5">
    <source>
        <dbReference type="EMBL" id="RNB80200.1"/>
    </source>
</evidence>
<comment type="similarity">
    <text evidence="1">Belongs to the gamma-glutamyltransferase family.</text>
</comment>
<evidence type="ECO:0000256" key="4">
    <source>
        <dbReference type="ARBA" id="ARBA00023145"/>
    </source>
</evidence>
<sequence>MRIMMNPREINLSDPKWLPGEKAVIKGVKASASSDNAVVTHTMLKVMAEGGNAVDAAIAGCMVQAAVEPYMTNHTGTVTFLCYNAKEDKYYQLDSMGTFPSDLPAHMPVPQGMGVYATIPPRSVIPGFMPGLKALYEKFATKPWAELCEEAIWWAENGHHVSCFEFELNVFEEDFVTFFPEGRAFYMPNGRFPHVGEKFGSKEMAETLGKVAEEGPDYMITGGWAEAFIEKANDMGWMITKEHMTETPARWIEPLRFKIGEYEIVSLAPPQQQGIFLALVLGILEKLGIKKVKPYSADHIFYMAHTLKLAQTICGYSSDPEVLSFEVNTFLDGHFHESLARLIEGMKPKVDLTNHTRFTTGFGGGVSFLDRFSGAGKMPTPRQNSHQDQPTGSCELSIVDSEGNWVQMMNTLQSGGIPGQVVKGIPMVGSHAVPNVQSSHMQYYQTKGARIRCVIGNTMVLKDGKPVMQLGTPGNVHVSVAQVLCNYLFFGMEPYEAVEAPRMLGLQEGGSIVIEDRIPEEVQKELMALGLQMKVSGIWDYHMGSFQICYLDKDTGELCTLADPRRCGVADGIK</sequence>
<dbReference type="PANTHER" id="PTHR43199:SF1">
    <property type="entry name" value="GLUTATHIONE HYDROLASE PROENZYME"/>
    <property type="match status" value="1"/>
</dbReference>
<dbReference type="GO" id="GO:0016787">
    <property type="term" value="F:hydrolase activity"/>
    <property type="evidence" value="ECO:0007669"/>
    <property type="project" value="UniProtKB-KW"/>
</dbReference>
<dbReference type="Pfam" id="PF01019">
    <property type="entry name" value="G_glu_transpept"/>
    <property type="match status" value="1"/>
</dbReference>
<evidence type="ECO:0000256" key="2">
    <source>
        <dbReference type="ARBA" id="ARBA00022679"/>
    </source>
</evidence>
<accession>A0A3M8CWM5</accession>
<dbReference type="GO" id="GO:0016740">
    <property type="term" value="F:transferase activity"/>
    <property type="evidence" value="ECO:0007669"/>
    <property type="project" value="UniProtKB-KW"/>
</dbReference>
<proteinExistence type="inferred from homology"/>
<dbReference type="PANTHER" id="PTHR43199">
    <property type="entry name" value="GLUTATHIONE HYDROLASE"/>
    <property type="match status" value="1"/>
</dbReference>
<dbReference type="EMBL" id="RHHQ01000025">
    <property type="protein sequence ID" value="RNB80200.1"/>
    <property type="molecule type" value="Genomic_DNA"/>
</dbReference>
<dbReference type="InterPro" id="IPR029055">
    <property type="entry name" value="Ntn_hydrolases_N"/>
</dbReference>
<evidence type="ECO:0000256" key="1">
    <source>
        <dbReference type="ARBA" id="ARBA00009381"/>
    </source>
</evidence>
<dbReference type="Gene3D" id="1.10.246.130">
    <property type="match status" value="1"/>
</dbReference>
<dbReference type="SUPFAM" id="SSF56235">
    <property type="entry name" value="N-terminal nucleophile aminohydrolases (Ntn hydrolases)"/>
    <property type="match status" value="1"/>
</dbReference>
<comment type="caution">
    <text evidence="5">The sequence shown here is derived from an EMBL/GenBank/DDBJ whole genome shotgun (WGS) entry which is preliminary data.</text>
</comment>
<evidence type="ECO:0008006" key="7">
    <source>
        <dbReference type="Google" id="ProtNLM"/>
    </source>
</evidence>
<name>A0A3M8CWM5_9BACL</name>
<protein>
    <recommendedName>
        <fullName evidence="7">Gamma-glutamyltransferase</fullName>
    </recommendedName>
</protein>
<keyword evidence="4" id="KW-0865">Zymogen</keyword>
<dbReference type="AlphaFoldDB" id="A0A3M8CWM5"/>
<reference evidence="5 6" key="1">
    <citation type="submission" date="2018-10" db="EMBL/GenBank/DDBJ databases">
        <title>Phylogenomics of Brevibacillus.</title>
        <authorList>
            <person name="Dunlap C."/>
        </authorList>
    </citation>
    <scope>NUCLEOTIDE SEQUENCE [LARGE SCALE GENOMIC DNA]</scope>
    <source>
        <strain evidence="5 6">JCM 15716</strain>
    </source>
</reference>
<dbReference type="InterPro" id="IPR051792">
    <property type="entry name" value="GGT_bact"/>
</dbReference>
<dbReference type="Gene3D" id="3.60.20.40">
    <property type="match status" value="1"/>
</dbReference>
<gene>
    <name evidence="5" type="ORF">EDM56_27725</name>
</gene>
<dbReference type="InterPro" id="IPR043138">
    <property type="entry name" value="GGT_lsub"/>
</dbReference>
<evidence type="ECO:0000256" key="3">
    <source>
        <dbReference type="ARBA" id="ARBA00022801"/>
    </source>
</evidence>
<keyword evidence="3" id="KW-0378">Hydrolase</keyword>